<dbReference type="Proteomes" id="UP000054007">
    <property type="component" value="Unassembled WGS sequence"/>
</dbReference>
<feature type="compositionally biased region" description="Low complexity" evidence="1">
    <location>
        <begin position="532"/>
        <end position="542"/>
    </location>
</feature>
<name>A0A0D7BKK1_9AGAR</name>
<reference evidence="2 3" key="1">
    <citation type="journal article" date="2015" name="Fungal Genet. Biol.">
        <title>Evolution of novel wood decay mechanisms in Agaricales revealed by the genome sequences of Fistulina hepatica and Cylindrobasidium torrendii.</title>
        <authorList>
            <person name="Floudas D."/>
            <person name="Held B.W."/>
            <person name="Riley R."/>
            <person name="Nagy L.G."/>
            <person name="Koehler G."/>
            <person name="Ransdell A.S."/>
            <person name="Younus H."/>
            <person name="Chow J."/>
            <person name="Chiniquy J."/>
            <person name="Lipzen A."/>
            <person name="Tritt A."/>
            <person name="Sun H."/>
            <person name="Haridas S."/>
            <person name="LaButti K."/>
            <person name="Ohm R.A."/>
            <person name="Kues U."/>
            <person name="Blanchette R.A."/>
            <person name="Grigoriev I.V."/>
            <person name="Minto R.E."/>
            <person name="Hibbett D.S."/>
        </authorList>
    </citation>
    <scope>NUCLEOTIDE SEQUENCE [LARGE SCALE GENOMIC DNA]</scope>
    <source>
        <strain evidence="2 3">FP15055 ss-10</strain>
    </source>
</reference>
<feature type="region of interest" description="Disordered" evidence="1">
    <location>
        <begin position="532"/>
        <end position="556"/>
    </location>
</feature>
<sequence>MESDYETLYKEILLMSTALKGTAANLPKSTKESSLLQNVQAFATLLTVTTPTDSSSANVVAVTGVVGMDSLSTVVTARNRVGETQMVDLSEETISARARDSVAMGKLANAFENGNPEFHVHLQDVATFVEHLRLVSLQKDDDAFVTAKAHFLVFIHRRAFEKIHARMNYGNKLWSGGDPLAILASQPVSDISPTLFKLVPSPFLNNVLHKRGLVPNGKRFTINTANAAQWLGTILELRGLFNQLVSEGTQPAKLYQDGIKIRKTRILRVERYQDCFDIIEAMYKLCERESLVQALTSAYAPSEAALIAASLSPPTEGTSAEDEETRELVTEGTSNRYREYGITHAFRYYRTFTSWTQASFVMFRLITRLNARRIEFHLVSPTDVTIQSNVPTLTKEDVVEFMVANANACKNEPFKSITDTGDGFEKVKAPVHCEAQLMGLIHLKVHRPLMLKPTVSAMLPDFVDSIPIGIGKKCCFMCHLFGKHIARDRPEFILPGTHGIIHPWVPPPYIDDVHLVRTLHWELKSIFRNKFSPPSSYSSSPADDSDEDWRQGRTDI</sequence>
<dbReference type="InterPro" id="IPR027796">
    <property type="entry name" value="OTT_1508_deam-like"/>
</dbReference>
<gene>
    <name evidence="2" type="ORF">CYLTODRAFT_419543</name>
</gene>
<evidence type="ECO:0000313" key="2">
    <source>
        <dbReference type="EMBL" id="KIY70725.1"/>
    </source>
</evidence>
<accession>A0A0D7BKK1</accession>
<protein>
    <submittedName>
        <fullName evidence="2">Uncharacterized protein</fullName>
    </submittedName>
</protein>
<evidence type="ECO:0000313" key="3">
    <source>
        <dbReference type="Proteomes" id="UP000054007"/>
    </source>
</evidence>
<dbReference type="Pfam" id="PF14441">
    <property type="entry name" value="OTT_1508_deam"/>
    <property type="match status" value="1"/>
</dbReference>
<organism evidence="2 3">
    <name type="scientific">Cylindrobasidium torrendii FP15055 ss-10</name>
    <dbReference type="NCBI Taxonomy" id="1314674"/>
    <lineage>
        <taxon>Eukaryota</taxon>
        <taxon>Fungi</taxon>
        <taxon>Dikarya</taxon>
        <taxon>Basidiomycota</taxon>
        <taxon>Agaricomycotina</taxon>
        <taxon>Agaricomycetes</taxon>
        <taxon>Agaricomycetidae</taxon>
        <taxon>Agaricales</taxon>
        <taxon>Marasmiineae</taxon>
        <taxon>Physalacriaceae</taxon>
        <taxon>Cylindrobasidium</taxon>
    </lineage>
</organism>
<keyword evidence="3" id="KW-1185">Reference proteome</keyword>
<evidence type="ECO:0000256" key="1">
    <source>
        <dbReference type="SAM" id="MobiDB-lite"/>
    </source>
</evidence>
<dbReference type="AlphaFoldDB" id="A0A0D7BKK1"/>
<proteinExistence type="predicted"/>
<dbReference type="EMBL" id="KN880464">
    <property type="protein sequence ID" value="KIY70725.1"/>
    <property type="molecule type" value="Genomic_DNA"/>
</dbReference>
<dbReference type="OrthoDB" id="2989261at2759"/>